<name>A0A6C0CAE6_9ZZZZ</name>
<keyword evidence="1" id="KW-0472">Membrane</keyword>
<dbReference type="AlphaFoldDB" id="A0A6C0CAE6"/>
<proteinExistence type="predicted"/>
<reference evidence="2" key="1">
    <citation type="journal article" date="2020" name="Nature">
        <title>Giant virus diversity and host interactions through global metagenomics.</title>
        <authorList>
            <person name="Schulz F."/>
            <person name="Roux S."/>
            <person name="Paez-Espino D."/>
            <person name="Jungbluth S."/>
            <person name="Walsh D.A."/>
            <person name="Denef V.J."/>
            <person name="McMahon K.D."/>
            <person name="Konstantinidis K.T."/>
            <person name="Eloe-Fadrosh E.A."/>
            <person name="Kyrpides N.C."/>
            <person name="Woyke T."/>
        </authorList>
    </citation>
    <scope>NUCLEOTIDE SEQUENCE</scope>
    <source>
        <strain evidence="2">GVMAG-M-3300020192-26</strain>
    </source>
</reference>
<organism evidence="2">
    <name type="scientific">viral metagenome</name>
    <dbReference type="NCBI Taxonomy" id="1070528"/>
    <lineage>
        <taxon>unclassified sequences</taxon>
        <taxon>metagenomes</taxon>
        <taxon>organismal metagenomes</taxon>
    </lineage>
</organism>
<keyword evidence="1" id="KW-1133">Transmembrane helix</keyword>
<dbReference type="EMBL" id="MN739368">
    <property type="protein sequence ID" value="QHT01313.1"/>
    <property type="molecule type" value="Genomic_DNA"/>
</dbReference>
<feature type="transmembrane region" description="Helical" evidence="1">
    <location>
        <begin position="15"/>
        <end position="37"/>
    </location>
</feature>
<accession>A0A6C0CAE6</accession>
<evidence type="ECO:0000256" key="1">
    <source>
        <dbReference type="SAM" id="Phobius"/>
    </source>
</evidence>
<sequence>MRHIVHMYHRTHNNFIIFIVIIYYLQYVCNIFTLSMIHSPNYDIYQRLPIFDQILRTPKIENMILNFIITILAHNCCHQTERN</sequence>
<protein>
    <submittedName>
        <fullName evidence="2">Uncharacterized protein</fullName>
    </submittedName>
</protein>
<keyword evidence="1" id="KW-0812">Transmembrane</keyword>
<evidence type="ECO:0000313" key="2">
    <source>
        <dbReference type="EMBL" id="QHT01313.1"/>
    </source>
</evidence>